<evidence type="ECO:0000313" key="3">
    <source>
        <dbReference type="Proteomes" id="UP001222325"/>
    </source>
</evidence>
<feature type="domain" description="ABM" evidence="1">
    <location>
        <begin position="4"/>
        <end position="98"/>
    </location>
</feature>
<comment type="caution">
    <text evidence="2">The sequence shown here is derived from an EMBL/GenBank/DDBJ whole genome shotgun (WGS) entry which is preliminary data.</text>
</comment>
<evidence type="ECO:0000313" key="2">
    <source>
        <dbReference type="EMBL" id="KAJ7093904.1"/>
    </source>
</evidence>
<dbReference type="InterPro" id="IPR007138">
    <property type="entry name" value="ABM_dom"/>
</dbReference>
<dbReference type="EMBL" id="JARJCN010000015">
    <property type="protein sequence ID" value="KAJ7093904.1"/>
    <property type="molecule type" value="Genomic_DNA"/>
</dbReference>
<dbReference type="PROSITE" id="PS51725">
    <property type="entry name" value="ABM"/>
    <property type="match status" value="1"/>
</dbReference>
<dbReference type="Gene3D" id="3.30.70.100">
    <property type="match status" value="1"/>
</dbReference>
<sequence length="105" mass="11925">MASDTIVVHLYAKEGKEVEDKIRAKLLEASDSFCKDEGTLGWFVMQDKKDSRAWCIVERYAGESSLKIHVANPFYKKFGAFIGPLLAKPTDMRWFSEIPRPAAKL</sequence>
<accession>A0AAD6XT84</accession>
<dbReference type="Proteomes" id="UP001222325">
    <property type="component" value="Unassembled WGS sequence"/>
</dbReference>
<proteinExistence type="predicted"/>
<dbReference type="Pfam" id="PF03992">
    <property type="entry name" value="ABM"/>
    <property type="match status" value="1"/>
</dbReference>
<dbReference type="SUPFAM" id="SSF54909">
    <property type="entry name" value="Dimeric alpha+beta barrel"/>
    <property type="match status" value="1"/>
</dbReference>
<gene>
    <name evidence="2" type="ORF">B0H15DRAFT_831175</name>
</gene>
<evidence type="ECO:0000259" key="1">
    <source>
        <dbReference type="PROSITE" id="PS51725"/>
    </source>
</evidence>
<organism evidence="2 3">
    <name type="scientific">Mycena belliarum</name>
    <dbReference type="NCBI Taxonomy" id="1033014"/>
    <lineage>
        <taxon>Eukaryota</taxon>
        <taxon>Fungi</taxon>
        <taxon>Dikarya</taxon>
        <taxon>Basidiomycota</taxon>
        <taxon>Agaricomycotina</taxon>
        <taxon>Agaricomycetes</taxon>
        <taxon>Agaricomycetidae</taxon>
        <taxon>Agaricales</taxon>
        <taxon>Marasmiineae</taxon>
        <taxon>Mycenaceae</taxon>
        <taxon>Mycena</taxon>
    </lineage>
</organism>
<dbReference type="PANTHER" id="PTHR38052:SF1">
    <property type="entry name" value="ABM DOMAIN-CONTAINING PROTEIN"/>
    <property type="match status" value="1"/>
</dbReference>
<dbReference type="PANTHER" id="PTHR38052">
    <property type="entry name" value="EXPRESSED PROTEIN"/>
    <property type="match status" value="1"/>
</dbReference>
<dbReference type="AlphaFoldDB" id="A0AAD6XT84"/>
<name>A0AAD6XT84_9AGAR</name>
<protein>
    <recommendedName>
        <fullName evidence="1">ABM domain-containing protein</fullName>
    </recommendedName>
</protein>
<keyword evidence="3" id="KW-1185">Reference proteome</keyword>
<dbReference type="InterPro" id="IPR011008">
    <property type="entry name" value="Dimeric_a/b-barrel"/>
</dbReference>
<reference evidence="2" key="1">
    <citation type="submission" date="2023-03" db="EMBL/GenBank/DDBJ databases">
        <title>Massive genome expansion in bonnet fungi (Mycena s.s.) driven by repeated elements and novel gene families across ecological guilds.</title>
        <authorList>
            <consortium name="Lawrence Berkeley National Laboratory"/>
            <person name="Harder C.B."/>
            <person name="Miyauchi S."/>
            <person name="Viragh M."/>
            <person name="Kuo A."/>
            <person name="Thoen E."/>
            <person name="Andreopoulos B."/>
            <person name="Lu D."/>
            <person name="Skrede I."/>
            <person name="Drula E."/>
            <person name="Henrissat B."/>
            <person name="Morin E."/>
            <person name="Kohler A."/>
            <person name="Barry K."/>
            <person name="LaButti K."/>
            <person name="Morin E."/>
            <person name="Salamov A."/>
            <person name="Lipzen A."/>
            <person name="Mereny Z."/>
            <person name="Hegedus B."/>
            <person name="Baldrian P."/>
            <person name="Stursova M."/>
            <person name="Weitz H."/>
            <person name="Taylor A."/>
            <person name="Grigoriev I.V."/>
            <person name="Nagy L.G."/>
            <person name="Martin F."/>
            <person name="Kauserud H."/>
        </authorList>
    </citation>
    <scope>NUCLEOTIDE SEQUENCE</scope>
    <source>
        <strain evidence="2">CBHHK173m</strain>
    </source>
</reference>